<evidence type="ECO:0000313" key="6">
    <source>
        <dbReference type="Proteomes" id="UP000318336"/>
    </source>
</evidence>
<keyword evidence="1" id="KW-0805">Transcription regulation</keyword>
<dbReference type="CDD" id="cd00090">
    <property type="entry name" value="HTH_ARSR"/>
    <property type="match status" value="1"/>
</dbReference>
<dbReference type="InterPro" id="IPR036390">
    <property type="entry name" value="WH_DNA-bd_sf"/>
</dbReference>
<dbReference type="RefSeq" id="WP_236022319.1">
    <property type="nucleotide sequence ID" value="NZ_CAJTBP010000001.1"/>
</dbReference>
<reference evidence="5 6" key="1">
    <citation type="submission" date="2019-06" db="EMBL/GenBank/DDBJ databases">
        <title>Sequencing the genomes of 1000 actinobacteria strains.</title>
        <authorList>
            <person name="Klenk H.-P."/>
        </authorList>
    </citation>
    <scope>NUCLEOTIDE SEQUENCE [LARGE SCALE GENOMIC DNA]</scope>
    <source>
        <strain evidence="5 6">DSM 24617</strain>
    </source>
</reference>
<dbReference type="PANTHER" id="PTHR30363:SF28">
    <property type="entry name" value="TRANSCRIPTIONAL REGULATORY PROTEIN-RELATED"/>
    <property type="match status" value="1"/>
</dbReference>
<keyword evidence="6" id="KW-1185">Reference proteome</keyword>
<feature type="compositionally biased region" description="Basic and acidic residues" evidence="3">
    <location>
        <begin position="246"/>
        <end position="256"/>
    </location>
</feature>
<dbReference type="EMBL" id="VFOK01000001">
    <property type="protein sequence ID" value="TQL33265.1"/>
    <property type="molecule type" value="Genomic_DNA"/>
</dbReference>
<comment type="caution">
    <text evidence="5">The sequence shown here is derived from an EMBL/GenBank/DDBJ whole genome shotgun (WGS) entry which is preliminary data.</text>
</comment>
<dbReference type="Gene3D" id="1.10.10.10">
    <property type="entry name" value="Winged helix-like DNA-binding domain superfamily/Winged helix DNA-binding domain"/>
    <property type="match status" value="1"/>
</dbReference>
<dbReference type="InterPro" id="IPR036388">
    <property type="entry name" value="WH-like_DNA-bd_sf"/>
</dbReference>
<organism evidence="5 6">
    <name type="scientific">Barrientosiimonas humi</name>
    <dbReference type="NCBI Taxonomy" id="999931"/>
    <lineage>
        <taxon>Bacteria</taxon>
        <taxon>Bacillati</taxon>
        <taxon>Actinomycetota</taxon>
        <taxon>Actinomycetes</taxon>
        <taxon>Micrococcales</taxon>
        <taxon>Dermacoccaceae</taxon>
        <taxon>Barrientosiimonas</taxon>
    </lineage>
</organism>
<dbReference type="PROSITE" id="PS51000">
    <property type="entry name" value="HTH_DEOR_2"/>
    <property type="match status" value="1"/>
</dbReference>
<evidence type="ECO:0000256" key="2">
    <source>
        <dbReference type="ARBA" id="ARBA00023163"/>
    </source>
</evidence>
<dbReference type="AlphaFoldDB" id="A0A542XBQ6"/>
<feature type="region of interest" description="Disordered" evidence="3">
    <location>
        <begin position="243"/>
        <end position="268"/>
    </location>
</feature>
<evidence type="ECO:0000259" key="4">
    <source>
        <dbReference type="PROSITE" id="PS51000"/>
    </source>
</evidence>
<sequence length="268" mass="28512">MIFALDATAPSAPPVPGGRAGSREDLAAAPDSTRERVKQTISEHGPVTAGELAQRLGLTPAAVRRHLESLAEAGLVEEHEKAGAQVRRRGRPARSYVLSEAGHADLRGDYRDLAAEVLHFLAEQGGEAAVAAFAQRRAADLATRLGRHVQDHDRPLAERTEALAAGLRREGYAASARPVGDDTPLAGVQLCQGHCPVRDVAAEFPQICDAEAEMFSALLGVHVQRLATQAQGDHVCTTFVPLTPQARDDAPTDRAVRANSPATERDAR</sequence>
<dbReference type="GO" id="GO:0003700">
    <property type="term" value="F:DNA-binding transcription factor activity"/>
    <property type="evidence" value="ECO:0007669"/>
    <property type="project" value="InterPro"/>
</dbReference>
<dbReference type="SUPFAM" id="SSF46785">
    <property type="entry name" value="Winged helix' DNA-binding domain"/>
    <property type="match status" value="1"/>
</dbReference>
<dbReference type="Pfam" id="PF12840">
    <property type="entry name" value="HTH_20"/>
    <property type="match status" value="1"/>
</dbReference>
<protein>
    <submittedName>
        <fullName evidence="5">Putative ArsR family transcriptional regulator</fullName>
    </submittedName>
</protein>
<evidence type="ECO:0000256" key="3">
    <source>
        <dbReference type="SAM" id="MobiDB-lite"/>
    </source>
</evidence>
<dbReference type="InterPro" id="IPR011991">
    <property type="entry name" value="ArsR-like_HTH"/>
</dbReference>
<evidence type="ECO:0000256" key="1">
    <source>
        <dbReference type="ARBA" id="ARBA00023015"/>
    </source>
</evidence>
<feature type="domain" description="HTH deoR-type" evidence="4">
    <location>
        <begin position="30"/>
        <end position="94"/>
    </location>
</feature>
<evidence type="ECO:0000313" key="5">
    <source>
        <dbReference type="EMBL" id="TQL33265.1"/>
    </source>
</evidence>
<gene>
    <name evidence="5" type="ORF">FB554_1407</name>
</gene>
<name>A0A542XBQ6_9MICO</name>
<dbReference type="InterPro" id="IPR001034">
    <property type="entry name" value="DeoR_HTH"/>
</dbReference>
<feature type="compositionally biased region" description="Basic and acidic residues" evidence="3">
    <location>
        <begin position="21"/>
        <end position="35"/>
    </location>
</feature>
<dbReference type="Proteomes" id="UP000318336">
    <property type="component" value="Unassembled WGS sequence"/>
</dbReference>
<accession>A0A542XBQ6</accession>
<feature type="region of interest" description="Disordered" evidence="3">
    <location>
        <begin position="1"/>
        <end position="35"/>
    </location>
</feature>
<keyword evidence="2" id="KW-0804">Transcription</keyword>
<dbReference type="PANTHER" id="PTHR30363">
    <property type="entry name" value="HTH-TYPE TRANSCRIPTIONAL REGULATOR SRLR-RELATED"/>
    <property type="match status" value="1"/>
</dbReference>
<dbReference type="SMART" id="SM00418">
    <property type="entry name" value="HTH_ARSR"/>
    <property type="match status" value="1"/>
</dbReference>
<dbReference type="InterPro" id="IPR001845">
    <property type="entry name" value="HTH_ArsR_DNA-bd_dom"/>
</dbReference>
<proteinExistence type="predicted"/>
<dbReference type="InterPro" id="IPR050313">
    <property type="entry name" value="Carb_Metab_HTH_regulators"/>
</dbReference>